<organism evidence="2 3">
    <name type="scientific">Parapedobacter pyrenivorans</name>
    <dbReference type="NCBI Taxonomy" id="1305674"/>
    <lineage>
        <taxon>Bacteria</taxon>
        <taxon>Pseudomonadati</taxon>
        <taxon>Bacteroidota</taxon>
        <taxon>Sphingobacteriia</taxon>
        <taxon>Sphingobacteriales</taxon>
        <taxon>Sphingobacteriaceae</taxon>
        <taxon>Parapedobacter</taxon>
    </lineage>
</organism>
<evidence type="ECO:0000313" key="3">
    <source>
        <dbReference type="Proteomes" id="UP000660862"/>
    </source>
</evidence>
<dbReference type="Proteomes" id="UP000660862">
    <property type="component" value="Unassembled WGS sequence"/>
</dbReference>
<dbReference type="Pfam" id="PF01182">
    <property type="entry name" value="Glucosamine_iso"/>
    <property type="match status" value="1"/>
</dbReference>
<dbReference type="GO" id="GO:0019262">
    <property type="term" value="P:N-acetylneuraminate catabolic process"/>
    <property type="evidence" value="ECO:0007669"/>
    <property type="project" value="TreeGrafter"/>
</dbReference>
<dbReference type="GO" id="GO:0005975">
    <property type="term" value="P:carbohydrate metabolic process"/>
    <property type="evidence" value="ECO:0007669"/>
    <property type="project" value="InterPro"/>
</dbReference>
<name>A0A917I2P0_9SPHI</name>
<dbReference type="AlphaFoldDB" id="A0A917I2P0"/>
<evidence type="ECO:0000259" key="1">
    <source>
        <dbReference type="Pfam" id="PF01182"/>
    </source>
</evidence>
<proteinExistence type="predicted"/>
<dbReference type="Gene3D" id="3.40.50.1360">
    <property type="match status" value="1"/>
</dbReference>
<dbReference type="GO" id="GO:0006043">
    <property type="term" value="P:glucosamine catabolic process"/>
    <property type="evidence" value="ECO:0007669"/>
    <property type="project" value="TreeGrafter"/>
</dbReference>
<protein>
    <submittedName>
        <fullName evidence="2">Glucosamine-6-phosphate deaminase</fullName>
    </submittedName>
</protein>
<reference evidence="2" key="2">
    <citation type="submission" date="2020-09" db="EMBL/GenBank/DDBJ databases">
        <authorList>
            <person name="Sun Q."/>
            <person name="Zhou Y."/>
        </authorList>
    </citation>
    <scope>NUCLEOTIDE SEQUENCE</scope>
    <source>
        <strain evidence="2">CGMCC 1.12195</strain>
    </source>
</reference>
<dbReference type="EMBL" id="BMER01000006">
    <property type="protein sequence ID" value="GGH03107.1"/>
    <property type="molecule type" value="Genomic_DNA"/>
</dbReference>
<feature type="domain" description="Glucosamine/galactosamine-6-phosphate isomerase" evidence="1">
    <location>
        <begin position="16"/>
        <end position="241"/>
    </location>
</feature>
<dbReference type="GO" id="GO:0006046">
    <property type="term" value="P:N-acetylglucosamine catabolic process"/>
    <property type="evidence" value="ECO:0007669"/>
    <property type="project" value="TreeGrafter"/>
</dbReference>
<dbReference type="CDD" id="cd01399">
    <property type="entry name" value="GlcN6P_deaminase"/>
    <property type="match status" value="1"/>
</dbReference>
<dbReference type="GO" id="GO:0042802">
    <property type="term" value="F:identical protein binding"/>
    <property type="evidence" value="ECO:0007669"/>
    <property type="project" value="TreeGrafter"/>
</dbReference>
<dbReference type="GO" id="GO:0005737">
    <property type="term" value="C:cytoplasm"/>
    <property type="evidence" value="ECO:0007669"/>
    <property type="project" value="TreeGrafter"/>
</dbReference>
<keyword evidence="3" id="KW-1185">Reference proteome</keyword>
<accession>A0A917I2P0</accession>
<evidence type="ECO:0000313" key="2">
    <source>
        <dbReference type="EMBL" id="GGH03107.1"/>
    </source>
</evidence>
<dbReference type="GO" id="GO:0004342">
    <property type="term" value="F:glucosamine-6-phosphate deaminase activity"/>
    <property type="evidence" value="ECO:0007669"/>
    <property type="project" value="InterPro"/>
</dbReference>
<reference evidence="2" key="1">
    <citation type="journal article" date="2014" name="Int. J. Syst. Evol. Microbiol.">
        <title>Complete genome sequence of Corynebacterium casei LMG S-19264T (=DSM 44701T), isolated from a smear-ripened cheese.</title>
        <authorList>
            <consortium name="US DOE Joint Genome Institute (JGI-PGF)"/>
            <person name="Walter F."/>
            <person name="Albersmeier A."/>
            <person name="Kalinowski J."/>
            <person name="Ruckert C."/>
        </authorList>
    </citation>
    <scope>NUCLEOTIDE SEQUENCE</scope>
    <source>
        <strain evidence="2">CGMCC 1.12195</strain>
    </source>
</reference>
<gene>
    <name evidence="2" type="primary">nagB</name>
    <name evidence="2" type="ORF">GCM10007415_44080</name>
</gene>
<dbReference type="PANTHER" id="PTHR11280:SF6">
    <property type="entry name" value="GLUCOSAMINE-6-PHOSPHATE ISOMERASE NAGB"/>
    <property type="match status" value="1"/>
</dbReference>
<dbReference type="InterPro" id="IPR037171">
    <property type="entry name" value="NagB/RpiA_transferase-like"/>
</dbReference>
<dbReference type="InterPro" id="IPR006148">
    <property type="entry name" value="Glc/Gal-6P_isomerase"/>
</dbReference>
<dbReference type="RefSeq" id="WP_188508284.1">
    <property type="nucleotide sequence ID" value="NZ_BMER01000006.1"/>
</dbReference>
<dbReference type="SUPFAM" id="SSF100950">
    <property type="entry name" value="NagB/RpiA/CoA transferase-like"/>
    <property type="match status" value="1"/>
</dbReference>
<sequence>MISKHIDSLSVNQFADRASMGEAAAQAVLEMIKRLLAQRESVNMVFAAAPSQNEFLAALVRSEEVDWGHVNAFHMDEYVGLPADAPQRFGNFLKQRLFDKLPFRTVNYLNGNAPSLHEECQRYTDLLLQNPIDMVCMGIGENCHIAFNDPHVADFADEAFVKIVDLDAACRQQQVNDRCFDLLAEVPTHALTLTIPALMAADYVFCIVPGFNKANAVAHTLGDDISPLYPSTVLRKHRNATLFIDSDSASKLKSFF</sequence>
<dbReference type="PANTHER" id="PTHR11280">
    <property type="entry name" value="GLUCOSAMINE-6-PHOSPHATE ISOMERASE"/>
    <property type="match status" value="1"/>
</dbReference>
<comment type="caution">
    <text evidence="2">The sequence shown here is derived from an EMBL/GenBank/DDBJ whole genome shotgun (WGS) entry which is preliminary data.</text>
</comment>
<dbReference type="InterPro" id="IPR004547">
    <property type="entry name" value="Glucosamine6P_isomerase"/>
</dbReference>